<name>A0A9J6BCR2_POLVA</name>
<keyword evidence="2" id="KW-0732">Signal</keyword>
<dbReference type="AlphaFoldDB" id="A0A9J6BCR2"/>
<evidence type="ECO:0000313" key="3">
    <source>
        <dbReference type="EMBL" id="KAG5667360.1"/>
    </source>
</evidence>
<sequence length="102" mass="11226">MKFIIISIFLVSFVNAQRGHYAGSSPITGGLKSDFVNSQPQQQQQSRGDVLAANQISQPSNPSITPYSNVGPQFNPYNPYVGISQPFLFPNNLPFNGFYNGR</sequence>
<evidence type="ECO:0000256" key="1">
    <source>
        <dbReference type="SAM" id="MobiDB-lite"/>
    </source>
</evidence>
<feature type="region of interest" description="Disordered" evidence="1">
    <location>
        <begin position="32"/>
        <end position="51"/>
    </location>
</feature>
<accession>A0A9J6BCR2</accession>
<dbReference type="EMBL" id="JADBJN010000004">
    <property type="protein sequence ID" value="KAG5667360.1"/>
    <property type="molecule type" value="Genomic_DNA"/>
</dbReference>
<organism evidence="3 4">
    <name type="scientific">Polypedilum vanderplanki</name>
    <name type="common">Sleeping chironomid midge</name>
    <dbReference type="NCBI Taxonomy" id="319348"/>
    <lineage>
        <taxon>Eukaryota</taxon>
        <taxon>Metazoa</taxon>
        <taxon>Ecdysozoa</taxon>
        <taxon>Arthropoda</taxon>
        <taxon>Hexapoda</taxon>
        <taxon>Insecta</taxon>
        <taxon>Pterygota</taxon>
        <taxon>Neoptera</taxon>
        <taxon>Endopterygota</taxon>
        <taxon>Diptera</taxon>
        <taxon>Nematocera</taxon>
        <taxon>Chironomoidea</taxon>
        <taxon>Chironomidae</taxon>
        <taxon>Chironominae</taxon>
        <taxon>Polypedilum</taxon>
        <taxon>Polypedilum</taxon>
    </lineage>
</organism>
<dbReference type="Proteomes" id="UP001107558">
    <property type="component" value="Chromosome 4"/>
</dbReference>
<feature type="chain" id="PRO_5039904478" evidence="2">
    <location>
        <begin position="17"/>
        <end position="102"/>
    </location>
</feature>
<reference evidence="3" key="1">
    <citation type="submission" date="2021-03" db="EMBL/GenBank/DDBJ databases">
        <title>Chromosome level genome of the anhydrobiotic midge Polypedilum vanderplanki.</title>
        <authorList>
            <person name="Yoshida Y."/>
            <person name="Kikawada T."/>
            <person name="Gusev O."/>
        </authorList>
    </citation>
    <scope>NUCLEOTIDE SEQUENCE</scope>
    <source>
        <strain evidence="3">NIAS01</strain>
        <tissue evidence="3">Whole body or cell culture</tissue>
    </source>
</reference>
<feature type="signal peptide" evidence="2">
    <location>
        <begin position="1"/>
        <end position="16"/>
    </location>
</feature>
<comment type="caution">
    <text evidence="3">The sequence shown here is derived from an EMBL/GenBank/DDBJ whole genome shotgun (WGS) entry which is preliminary data.</text>
</comment>
<protein>
    <submittedName>
        <fullName evidence="3">Uncharacterized protein</fullName>
    </submittedName>
</protein>
<proteinExistence type="predicted"/>
<evidence type="ECO:0000313" key="4">
    <source>
        <dbReference type="Proteomes" id="UP001107558"/>
    </source>
</evidence>
<evidence type="ECO:0000256" key="2">
    <source>
        <dbReference type="SAM" id="SignalP"/>
    </source>
</evidence>
<gene>
    <name evidence="3" type="ORF">PVAND_015343</name>
</gene>
<keyword evidence="4" id="KW-1185">Reference proteome</keyword>